<comment type="function">
    <text evidence="6">One of the proteins required for the normal export of preproteins out of the cell cytoplasm. It is a molecular chaperone that binds to a subset of precursor proteins, maintaining them in a translocation-competent state. It also specifically binds to its receptor SecA.</text>
</comment>
<dbReference type="EMBL" id="SSHH01000001">
    <property type="protein sequence ID" value="TIX51061.1"/>
    <property type="molecule type" value="Genomic_DNA"/>
</dbReference>
<comment type="subunit">
    <text evidence="6">Homotetramer, a dimer of dimers. One homotetramer interacts with 1 SecA dimer.</text>
</comment>
<dbReference type="PANTHER" id="PTHR36918">
    <property type="match status" value="1"/>
</dbReference>
<dbReference type="RefSeq" id="WP_136691620.1">
    <property type="nucleotide sequence ID" value="NZ_SSHH01000001.1"/>
</dbReference>
<comment type="similarity">
    <text evidence="1 6">Belongs to the SecB family.</text>
</comment>
<gene>
    <name evidence="6 8" type="primary">secB</name>
    <name evidence="8" type="ORF">E5222_00820</name>
</gene>
<comment type="subcellular location">
    <subcellularLocation>
        <location evidence="6">Cytoplasm</location>
    </subcellularLocation>
</comment>
<evidence type="ECO:0000256" key="6">
    <source>
        <dbReference type="HAMAP-Rule" id="MF_00821"/>
    </source>
</evidence>
<keyword evidence="9" id="KW-1185">Reference proteome</keyword>
<evidence type="ECO:0000256" key="7">
    <source>
        <dbReference type="SAM" id="MobiDB-lite"/>
    </source>
</evidence>
<comment type="caution">
    <text evidence="8">The sequence shown here is derived from an EMBL/GenBank/DDBJ whole genome shotgun (WGS) entry which is preliminary data.</text>
</comment>
<dbReference type="GO" id="GO:0006457">
    <property type="term" value="P:protein folding"/>
    <property type="evidence" value="ECO:0007669"/>
    <property type="project" value="UniProtKB-UniRule"/>
</dbReference>
<proteinExistence type="inferred from homology"/>
<keyword evidence="3 6" id="KW-0653">Protein transport</keyword>
<keyword evidence="2 6" id="KW-0813">Transport</keyword>
<keyword evidence="6" id="KW-0963">Cytoplasm</keyword>
<feature type="compositionally biased region" description="Low complexity" evidence="7">
    <location>
        <begin position="164"/>
        <end position="173"/>
    </location>
</feature>
<dbReference type="SUPFAM" id="SSF54611">
    <property type="entry name" value="SecB-like"/>
    <property type="match status" value="1"/>
</dbReference>
<dbReference type="GO" id="GO:0005737">
    <property type="term" value="C:cytoplasm"/>
    <property type="evidence" value="ECO:0007669"/>
    <property type="project" value="UniProtKB-SubCell"/>
</dbReference>
<dbReference type="NCBIfam" id="TIGR00809">
    <property type="entry name" value="secB"/>
    <property type="match status" value="1"/>
</dbReference>
<evidence type="ECO:0000256" key="3">
    <source>
        <dbReference type="ARBA" id="ARBA00022927"/>
    </source>
</evidence>
<dbReference type="Proteomes" id="UP000309389">
    <property type="component" value="Unassembled WGS sequence"/>
</dbReference>
<sequence length="183" mass="19650">MAEEGDVLTNLDNQPAPNGADTQPVAGIVSQYVKDLSVENPKAPESFQWTSQPEMDVQFNIASRKVNEELSEVELKITATAKTKEGVAYIVDLAFCGLVGMRNMPDDQKHAFTYAEAPRILFPFARRVIADAVRDAGFTPLLLDPIDFNGLYVQQLRAKQAQDAAAAGAAPAAGDTPPSGDEG</sequence>
<evidence type="ECO:0000313" key="9">
    <source>
        <dbReference type="Proteomes" id="UP000309389"/>
    </source>
</evidence>
<reference evidence="8 9" key="1">
    <citation type="submission" date="2019-04" db="EMBL/GenBank/DDBJ databases">
        <title>Altererythrobacter aquimixticola sp. nov., isolated from sediment of junction between the ocean and a freshwater spring.</title>
        <authorList>
            <person name="Yoon J.-H."/>
        </authorList>
    </citation>
    <scope>NUCLEOTIDE SEQUENCE [LARGE SCALE GENOMIC DNA]</scope>
    <source>
        <strain evidence="8 9">SSKS-13</strain>
    </source>
</reference>
<evidence type="ECO:0000256" key="1">
    <source>
        <dbReference type="ARBA" id="ARBA00009990"/>
    </source>
</evidence>
<evidence type="ECO:0000313" key="8">
    <source>
        <dbReference type="EMBL" id="TIX51061.1"/>
    </source>
</evidence>
<accession>A0A4T3F2W5</accession>
<dbReference type="Gene3D" id="3.10.420.10">
    <property type="entry name" value="SecB-like"/>
    <property type="match status" value="1"/>
</dbReference>
<organism evidence="8 9">
    <name type="scientific">Alteraurantiacibacter aquimixticola</name>
    <dbReference type="NCBI Taxonomy" id="2489173"/>
    <lineage>
        <taxon>Bacteria</taxon>
        <taxon>Pseudomonadati</taxon>
        <taxon>Pseudomonadota</taxon>
        <taxon>Alphaproteobacteria</taxon>
        <taxon>Sphingomonadales</taxon>
        <taxon>Erythrobacteraceae</taxon>
        <taxon>Alteraurantiacibacter</taxon>
    </lineage>
</organism>
<dbReference type="GO" id="GO:0015031">
    <property type="term" value="P:protein transport"/>
    <property type="evidence" value="ECO:0007669"/>
    <property type="project" value="UniProtKB-UniRule"/>
</dbReference>
<evidence type="ECO:0000256" key="5">
    <source>
        <dbReference type="ARBA" id="ARBA00023186"/>
    </source>
</evidence>
<dbReference type="PANTHER" id="PTHR36918:SF1">
    <property type="entry name" value="PROTEIN-EXPORT PROTEIN SECB"/>
    <property type="match status" value="1"/>
</dbReference>
<dbReference type="PRINTS" id="PR01594">
    <property type="entry name" value="SECBCHAPRONE"/>
</dbReference>
<evidence type="ECO:0000256" key="4">
    <source>
        <dbReference type="ARBA" id="ARBA00023010"/>
    </source>
</evidence>
<dbReference type="HAMAP" id="MF_00821">
    <property type="entry name" value="SecB"/>
    <property type="match status" value="1"/>
</dbReference>
<dbReference type="NCBIfam" id="NF004392">
    <property type="entry name" value="PRK05751.1-3"/>
    <property type="match status" value="1"/>
</dbReference>
<dbReference type="InterPro" id="IPR003708">
    <property type="entry name" value="SecB"/>
</dbReference>
<name>A0A4T3F2W5_9SPHN</name>
<dbReference type="AlphaFoldDB" id="A0A4T3F2W5"/>
<keyword evidence="5 6" id="KW-0143">Chaperone</keyword>
<protein>
    <recommendedName>
        <fullName evidence="6">Protein-export protein SecB</fullName>
    </recommendedName>
</protein>
<dbReference type="GO" id="GO:0051262">
    <property type="term" value="P:protein tetramerization"/>
    <property type="evidence" value="ECO:0007669"/>
    <property type="project" value="InterPro"/>
</dbReference>
<dbReference type="OrthoDB" id="9795145at2"/>
<dbReference type="Pfam" id="PF02556">
    <property type="entry name" value="SecB"/>
    <property type="match status" value="1"/>
</dbReference>
<feature type="region of interest" description="Disordered" evidence="7">
    <location>
        <begin position="164"/>
        <end position="183"/>
    </location>
</feature>
<dbReference type="GO" id="GO:0051082">
    <property type="term" value="F:unfolded protein binding"/>
    <property type="evidence" value="ECO:0007669"/>
    <property type="project" value="InterPro"/>
</dbReference>
<keyword evidence="4 6" id="KW-0811">Translocation</keyword>
<feature type="region of interest" description="Disordered" evidence="7">
    <location>
        <begin position="1"/>
        <end position="23"/>
    </location>
</feature>
<dbReference type="InterPro" id="IPR035958">
    <property type="entry name" value="SecB-like_sf"/>
</dbReference>
<evidence type="ECO:0000256" key="2">
    <source>
        <dbReference type="ARBA" id="ARBA00022448"/>
    </source>
</evidence>